<dbReference type="InterPro" id="IPR032675">
    <property type="entry name" value="LRR_dom_sf"/>
</dbReference>
<dbReference type="PANTHER" id="PTHR31900">
    <property type="entry name" value="F-BOX/RNI SUPERFAMILY PROTEIN-RELATED"/>
    <property type="match status" value="1"/>
</dbReference>
<protein>
    <recommendedName>
        <fullName evidence="1">F-box/LRR-repeat protein 15/At3g58940/PEG3-like LRR domain-containing protein</fullName>
    </recommendedName>
</protein>
<evidence type="ECO:0000313" key="3">
    <source>
        <dbReference type="Proteomes" id="UP000187203"/>
    </source>
</evidence>
<comment type="caution">
    <text evidence="2">The sequence shown here is derived from an EMBL/GenBank/DDBJ whole genome shotgun (WGS) entry which is preliminary data.</text>
</comment>
<dbReference type="AlphaFoldDB" id="A0A1R3IWI3"/>
<dbReference type="Proteomes" id="UP000187203">
    <property type="component" value="Unassembled WGS sequence"/>
</dbReference>
<dbReference type="InterPro" id="IPR055411">
    <property type="entry name" value="LRR_FXL15/At3g58940/PEG3-like"/>
</dbReference>
<accession>A0A1R3IWI3</accession>
<dbReference type="Pfam" id="PF24758">
    <property type="entry name" value="LRR_At5g56370"/>
    <property type="match status" value="1"/>
</dbReference>
<dbReference type="SUPFAM" id="SSF52047">
    <property type="entry name" value="RNI-like"/>
    <property type="match status" value="1"/>
</dbReference>
<feature type="domain" description="F-box/LRR-repeat protein 15/At3g58940/PEG3-like LRR" evidence="1">
    <location>
        <begin position="80"/>
        <end position="241"/>
    </location>
</feature>
<dbReference type="Gene3D" id="3.80.10.10">
    <property type="entry name" value="Ribonuclease Inhibitor"/>
    <property type="match status" value="1"/>
</dbReference>
<dbReference type="STRING" id="93759.A0A1R3IWI3"/>
<evidence type="ECO:0000259" key="1">
    <source>
        <dbReference type="Pfam" id="PF24758"/>
    </source>
</evidence>
<keyword evidence="3" id="KW-1185">Reference proteome</keyword>
<evidence type="ECO:0000313" key="2">
    <source>
        <dbReference type="EMBL" id="OMO86942.1"/>
    </source>
</evidence>
<reference evidence="3" key="1">
    <citation type="submission" date="2013-09" db="EMBL/GenBank/DDBJ databases">
        <title>Corchorus olitorius genome sequencing.</title>
        <authorList>
            <person name="Alam M."/>
            <person name="Haque M.S."/>
            <person name="Islam M.S."/>
            <person name="Emdad E.M."/>
            <person name="Islam M.M."/>
            <person name="Ahmed B."/>
            <person name="Halim A."/>
            <person name="Hossen Q.M.M."/>
            <person name="Hossain M.Z."/>
            <person name="Ahmed R."/>
            <person name="Khan M.M."/>
            <person name="Islam R."/>
            <person name="Rashid M.M."/>
            <person name="Khan S.A."/>
            <person name="Rahman M.S."/>
            <person name="Alam M."/>
            <person name="Yahiya A.S."/>
            <person name="Khan M.S."/>
            <person name="Azam M.S."/>
            <person name="Haque T."/>
            <person name="Lashkar M.Z.H."/>
            <person name="Akhand A.I."/>
            <person name="Morshed G."/>
            <person name="Roy S."/>
            <person name="Uddin K.S."/>
            <person name="Rabeya T."/>
            <person name="Hossain A.S."/>
            <person name="Chowdhury A."/>
            <person name="Snigdha A.R."/>
            <person name="Mortoza M.S."/>
            <person name="Matin S.A."/>
            <person name="Hoque S.M.E."/>
            <person name="Islam M.K."/>
            <person name="Roy D.K."/>
            <person name="Haider R."/>
            <person name="Moosa M.M."/>
            <person name="Elias S.M."/>
            <person name="Hasan A.M."/>
            <person name="Jahan S."/>
            <person name="Shafiuddin M."/>
            <person name="Mahmood N."/>
            <person name="Shommy N.S."/>
        </authorList>
    </citation>
    <scope>NUCLEOTIDE SEQUENCE [LARGE SCALE GENOMIC DNA]</scope>
    <source>
        <strain evidence="3">cv. O-4</strain>
    </source>
</reference>
<dbReference type="EMBL" id="AWUE01017474">
    <property type="protein sequence ID" value="OMO86942.1"/>
    <property type="molecule type" value="Genomic_DNA"/>
</dbReference>
<proteinExistence type="predicted"/>
<dbReference type="OrthoDB" id="1848700at2759"/>
<organism evidence="2 3">
    <name type="scientific">Corchorus olitorius</name>
    <dbReference type="NCBI Taxonomy" id="93759"/>
    <lineage>
        <taxon>Eukaryota</taxon>
        <taxon>Viridiplantae</taxon>
        <taxon>Streptophyta</taxon>
        <taxon>Embryophyta</taxon>
        <taxon>Tracheophyta</taxon>
        <taxon>Spermatophyta</taxon>
        <taxon>Magnoliopsida</taxon>
        <taxon>eudicotyledons</taxon>
        <taxon>Gunneridae</taxon>
        <taxon>Pentapetalae</taxon>
        <taxon>rosids</taxon>
        <taxon>malvids</taxon>
        <taxon>Malvales</taxon>
        <taxon>Malvaceae</taxon>
        <taxon>Grewioideae</taxon>
        <taxon>Apeibeae</taxon>
        <taxon>Corchorus</taxon>
    </lineage>
</organism>
<dbReference type="InterPro" id="IPR050232">
    <property type="entry name" value="FBL13/AtMIF1-like"/>
</dbReference>
<name>A0A1R3IWI3_9ROSI</name>
<dbReference type="PANTHER" id="PTHR31900:SF30">
    <property type="entry name" value="SUPERFAMILY PROTEIN, PUTATIVE-RELATED"/>
    <property type="match status" value="1"/>
</dbReference>
<gene>
    <name evidence="2" type="ORF">COLO4_20851</name>
</gene>
<sequence length="372" mass="43455">MKAYIIIHRGEEVPQMKSYEYYNTQLEEEEEDPKMISFENFITQVLSRRYHTDLVKVWFFTQKYYLGYKIWKLYSSALEWLISYAVDRNVQQLNIQSEFYNGFELSENFYICQSLETFNVHASSNILPKFMSLPALKSLHLWGLEITTNWFNPMNLSGCPNLESLKLIDIHCGQEPKKTLDLSCTWYKPRGESLEVFDLRDKTLFVNAPNLKRLELSFRRSSKEDGCKVVIGAPGLMTFQYRGFYPIVCSSVDLVSIDDVCFDIYNGYKINPMIVEKALDVNHERVLGLINTFKAFRHAKSITLPLETVQISLSLKALARFPSLRVENQFTYSNLKYLKIELQRSCNGIEIPGCVLNIFLNSYTKLRFCQHR</sequence>